<keyword evidence="2" id="KW-0812">Transmembrane</keyword>
<dbReference type="EMBL" id="JAESWB010000134">
    <property type="protein sequence ID" value="MBL4952122.1"/>
    <property type="molecule type" value="Genomic_DNA"/>
</dbReference>
<comment type="caution">
    <text evidence="4">The sequence shown here is derived from an EMBL/GenBank/DDBJ whole genome shotgun (WGS) entry which is preliminary data.</text>
</comment>
<dbReference type="Pfam" id="PF01478">
    <property type="entry name" value="Peptidase_A24"/>
    <property type="match status" value="1"/>
</dbReference>
<dbReference type="PANTHER" id="PTHR30487:SF0">
    <property type="entry name" value="PREPILIN LEADER PEPTIDASE_N-METHYLTRANSFERASE-RELATED"/>
    <property type="match status" value="1"/>
</dbReference>
<keyword evidence="2" id="KW-1133">Transmembrane helix</keyword>
<feature type="transmembrane region" description="Helical" evidence="2">
    <location>
        <begin position="159"/>
        <end position="178"/>
    </location>
</feature>
<dbReference type="Gene3D" id="1.20.120.1220">
    <property type="match status" value="1"/>
</dbReference>
<dbReference type="InterPro" id="IPR050882">
    <property type="entry name" value="Prepilin_peptidase/N-MTase"/>
</dbReference>
<feature type="domain" description="Prepilin type IV endopeptidase peptidase" evidence="3">
    <location>
        <begin position="19"/>
        <end position="117"/>
    </location>
</feature>
<feature type="transmembrane region" description="Helical" evidence="2">
    <location>
        <begin position="99"/>
        <end position="122"/>
    </location>
</feature>
<protein>
    <submittedName>
        <fullName evidence="4">Prepilin peptidase</fullName>
    </submittedName>
</protein>
<dbReference type="RefSeq" id="WP_202653401.1">
    <property type="nucleotide sequence ID" value="NZ_JAESWB010000134.1"/>
</dbReference>
<accession>A0ABS1TLJ4</accession>
<dbReference type="PANTHER" id="PTHR30487">
    <property type="entry name" value="TYPE 4 PREPILIN-LIKE PROTEINS LEADER PEPTIDE-PROCESSING ENZYME"/>
    <property type="match status" value="1"/>
</dbReference>
<evidence type="ECO:0000313" key="5">
    <source>
        <dbReference type="Proteomes" id="UP000623967"/>
    </source>
</evidence>
<keyword evidence="2" id="KW-0472">Membrane</keyword>
<evidence type="ECO:0000256" key="2">
    <source>
        <dbReference type="SAM" id="Phobius"/>
    </source>
</evidence>
<gene>
    <name evidence="4" type="ORF">JK635_07845</name>
</gene>
<evidence type="ECO:0000259" key="3">
    <source>
        <dbReference type="Pfam" id="PF01478"/>
    </source>
</evidence>
<dbReference type="Proteomes" id="UP000623967">
    <property type="component" value="Unassembled WGS sequence"/>
</dbReference>
<name>A0ABS1TLJ4_9BACI</name>
<feature type="transmembrane region" description="Helical" evidence="2">
    <location>
        <begin position="33"/>
        <end position="52"/>
    </location>
</feature>
<evidence type="ECO:0000256" key="1">
    <source>
        <dbReference type="ARBA" id="ARBA00005801"/>
    </source>
</evidence>
<reference evidence="4 5" key="1">
    <citation type="submission" date="2021-01" db="EMBL/GenBank/DDBJ databases">
        <title>Genome public.</title>
        <authorList>
            <person name="Liu C."/>
            <person name="Sun Q."/>
        </authorList>
    </citation>
    <scope>NUCLEOTIDE SEQUENCE [LARGE SCALE GENOMIC DNA]</scope>
    <source>
        <strain evidence="4 5">YIM B02564</strain>
    </source>
</reference>
<organism evidence="4 5">
    <name type="scientific">Neobacillus paridis</name>
    <dbReference type="NCBI Taxonomy" id="2803862"/>
    <lineage>
        <taxon>Bacteria</taxon>
        <taxon>Bacillati</taxon>
        <taxon>Bacillota</taxon>
        <taxon>Bacilli</taxon>
        <taxon>Bacillales</taxon>
        <taxon>Bacillaceae</taxon>
        <taxon>Neobacillus</taxon>
    </lineage>
</organism>
<proteinExistence type="inferred from homology"/>
<comment type="similarity">
    <text evidence="1">Belongs to the peptidase A24 family.</text>
</comment>
<sequence>MTFIFGYAVPLGLLLSLGISGISVYTDIKERKIPNVLIGIGLLVGCITQLSLYGPSGLWEGVLGLLTAFFLTILFYILGGLGAGDVKLLMVIGLLSDPLTVFSVFFWVAMTGGVLSIAMMLLSKKGFQSWKNFKHFFLSLLYLKQVPRFDETKSVTLPYAIPIFLGVLIVVIIGNLEFSLPVFW</sequence>
<dbReference type="InterPro" id="IPR000045">
    <property type="entry name" value="Prepilin_IV_endopep_pep"/>
</dbReference>
<feature type="transmembrane region" description="Helical" evidence="2">
    <location>
        <begin position="6"/>
        <end position="26"/>
    </location>
</feature>
<evidence type="ECO:0000313" key="4">
    <source>
        <dbReference type="EMBL" id="MBL4952122.1"/>
    </source>
</evidence>
<keyword evidence="5" id="KW-1185">Reference proteome</keyword>
<feature type="transmembrane region" description="Helical" evidence="2">
    <location>
        <begin position="58"/>
        <end position="78"/>
    </location>
</feature>